<keyword evidence="3" id="KW-1185">Reference proteome</keyword>
<feature type="compositionally biased region" description="Polar residues" evidence="1">
    <location>
        <begin position="126"/>
        <end position="137"/>
    </location>
</feature>
<sequence length="166" mass="18058">MEKAHRRRLILSESEYEKPIVDPPKLKKGKVVMGGRKRLVKVATKAVITEGITVVRPNNSPPSPGQIEPQQVGHDKQQGRAVARRKHKLRVSEVLVLTVGEGTSTLTIKESSPPCHSTDGAMGMTPSSALVNSTASLSEEEDNSFEIKSRAPACDMENSRSIHGRV</sequence>
<name>A0AAV2G951_9ROSI</name>
<gene>
    <name evidence="2" type="ORF">LTRI10_LOCUS46889</name>
</gene>
<dbReference type="Proteomes" id="UP001497516">
    <property type="component" value="Chromosome 8"/>
</dbReference>
<feature type="region of interest" description="Disordered" evidence="1">
    <location>
        <begin position="54"/>
        <end position="76"/>
    </location>
</feature>
<protein>
    <submittedName>
        <fullName evidence="2">Uncharacterized protein</fullName>
    </submittedName>
</protein>
<evidence type="ECO:0000313" key="3">
    <source>
        <dbReference type="Proteomes" id="UP001497516"/>
    </source>
</evidence>
<evidence type="ECO:0000313" key="2">
    <source>
        <dbReference type="EMBL" id="CAL1407209.1"/>
    </source>
</evidence>
<dbReference type="EMBL" id="OZ034821">
    <property type="protein sequence ID" value="CAL1407209.1"/>
    <property type="molecule type" value="Genomic_DNA"/>
</dbReference>
<organism evidence="2 3">
    <name type="scientific">Linum trigynum</name>
    <dbReference type="NCBI Taxonomy" id="586398"/>
    <lineage>
        <taxon>Eukaryota</taxon>
        <taxon>Viridiplantae</taxon>
        <taxon>Streptophyta</taxon>
        <taxon>Embryophyta</taxon>
        <taxon>Tracheophyta</taxon>
        <taxon>Spermatophyta</taxon>
        <taxon>Magnoliopsida</taxon>
        <taxon>eudicotyledons</taxon>
        <taxon>Gunneridae</taxon>
        <taxon>Pentapetalae</taxon>
        <taxon>rosids</taxon>
        <taxon>fabids</taxon>
        <taxon>Malpighiales</taxon>
        <taxon>Linaceae</taxon>
        <taxon>Linum</taxon>
    </lineage>
</organism>
<feature type="region of interest" description="Disordered" evidence="1">
    <location>
        <begin position="126"/>
        <end position="166"/>
    </location>
</feature>
<evidence type="ECO:0000256" key="1">
    <source>
        <dbReference type="SAM" id="MobiDB-lite"/>
    </source>
</evidence>
<proteinExistence type="predicted"/>
<reference evidence="2 3" key="1">
    <citation type="submission" date="2024-04" db="EMBL/GenBank/DDBJ databases">
        <authorList>
            <person name="Fracassetti M."/>
        </authorList>
    </citation>
    <scope>NUCLEOTIDE SEQUENCE [LARGE SCALE GENOMIC DNA]</scope>
</reference>
<dbReference type="AlphaFoldDB" id="A0AAV2G951"/>
<accession>A0AAV2G951</accession>